<evidence type="ECO:0000313" key="2">
    <source>
        <dbReference type="Proteomes" id="UP000261284"/>
    </source>
</evidence>
<dbReference type="EMBL" id="QTJU01000005">
    <property type="protein sequence ID" value="RFM27283.1"/>
    <property type="molecule type" value="Genomic_DNA"/>
</dbReference>
<accession>A0A3E1NH62</accession>
<gene>
    <name evidence="1" type="ORF">DXN05_14735</name>
</gene>
<dbReference type="Proteomes" id="UP000261284">
    <property type="component" value="Unassembled WGS sequence"/>
</dbReference>
<dbReference type="RefSeq" id="WP_116848040.1">
    <property type="nucleotide sequence ID" value="NZ_QTJU01000005.1"/>
</dbReference>
<name>A0A3E1NH62_9BACT</name>
<sequence length="60" mass="6929">MSDNTKLAGQRDRSQVAANQDYELKYLADKYLVSKDAVKQAIQQVGNDRRKVEDYLSKHK</sequence>
<dbReference type="AlphaFoldDB" id="A0A3E1NH62"/>
<organism evidence="1 2">
    <name type="scientific">Deminuibacter soli</name>
    <dbReference type="NCBI Taxonomy" id="2291815"/>
    <lineage>
        <taxon>Bacteria</taxon>
        <taxon>Pseudomonadati</taxon>
        <taxon>Bacteroidota</taxon>
        <taxon>Chitinophagia</taxon>
        <taxon>Chitinophagales</taxon>
        <taxon>Chitinophagaceae</taxon>
        <taxon>Deminuibacter</taxon>
    </lineage>
</organism>
<dbReference type="Pfam" id="PF12244">
    <property type="entry name" value="DUF3606"/>
    <property type="match status" value="1"/>
</dbReference>
<proteinExistence type="predicted"/>
<comment type="caution">
    <text evidence="1">The sequence shown here is derived from an EMBL/GenBank/DDBJ whole genome shotgun (WGS) entry which is preliminary data.</text>
</comment>
<keyword evidence="2" id="KW-1185">Reference proteome</keyword>
<evidence type="ECO:0000313" key="1">
    <source>
        <dbReference type="EMBL" id="RFM27283.1"/>
    </source>
</evidence>
<dbReference type="OrthoDB" id="965891at2"/>
<protein>
    <submittedName>
        <fullName evidence="1">DUF3606 domain-containing protein</fullName>
    </submittedName>
</protein>
<reference evidence="1 2" key="1">
    <citation type="submission" date="2018-08" db="EMBL/GenBank/DDBJ databases">
        <title>Chitinophagaceae sp. K23C18032701, a novel bacterium isolated from forest soil.</title>
        <authorList>
            <person name="Wang C."/>
        </authorList>
    </citation>
    <scope>NUCLEOTIDE SEQUENCE [LARGE SCALE GENOMIC DNA]</scope>
    <source>
        <strain evidence="1 2">K23C18032701</strain>
    </source>
</reference>
<dbReference type="InterPro" id="IPR022037">
    <property type="entry name" value="DUF3606"/>
</dbReference>